<evidence type="ECO:0000313" key="2">
    <source>
        <dbReference type="EMBL" id="KAB2600725.1"/>
    </source>
</evidence>
<dbReference type="EMBL" id="SMOL01000714">
    <property type="protein sequence ID" value="KAB2600725.1"/>
    <property type="molecule type" value="Genomic_DNA"/>
</dbReference>
<organism evidence="2 3">
    <name type="scientific">Pyrus ussuriensis x Pyrus communis</name>
    <dbReference type="NCBI Taxonomy" id="2448454"/>
    <lineage>
        <taxon>Eukaryota</taxon>
        <taxon>Viridiplantae</taxon>
        <taxon>Streptophyta</taxon>
        <taxon>Embryophyta</taxon>
        <taxon>Tracheophyta</taxon>
        <taxon>Spermatophyta</taxon>
        <taxon>Magnoliopsida</taxon>
        <taxon>eudicotyledons</taxon>
        <taxon>Gunneridae</taxon>
        <taxon>Pentapetalae</taxon>
        <taxon>rosids</taxon>
        <taxon>fabids</taxon>
        <taxon>Rosales</taxon>
        <taxon>Rosaceae</taxon>
        <taxon>Amygdaloideae</taxon>
        <taxon>Maleae</taxon>
        <taxon>Pyrus</taxon>
    </lineage>
</organism>
<accession>A0A5N5FCB5</accession>
<reference evidence="2 3" key="1">
    <citation type="submission" date="2019-09" db="EMBL/GenBank/DDBJ databases">
        <authorList>
            <person name="Ou C."/>
        </authorList>
    </citation>
    <scope>NUCLEOTIDE SEQUENCE [LARGE SCALE GENOMIC DNA]</scope>
    <source>
        <strain evidence="2">S2</strain>
        <tissue evidence="2">Leaf</tissue>
    </source>
</reference>
<evidence type="ECO:0000256" key="1">
    <source>
        <dbReference type="SAM" id="SignalP"/>
    </source>
</evidence>
<name>A0A5N5FCB5_9ROSA</name>
<dbReference type="AlphaFoldDB" id="A0A5N5FCB5"/>
<dbReference type="OrthoDB" id="692967at2759"/>
<comment type="caution">
    <text evidence="2">The sequence shown here is derived from an EMBL/GenBank/DDBJ whole genome shotgun (WGS) entry which is preliminary data.</text>
</comment>
<reference evidence="2 3" key="2">
    <citation type="submission" date="2019-11" db="EMBL/GenBank/DDBJ databases">
        <title>A de novo genome assembly of a pear dwarfing rootstock.</title>
        <authorList>
            <person name="Wang F."/>
            <person name="Wang J."/>
            <person name="Li S."/>
            <person name="Zhang Y."/>
            <person name="Fang M."/>
            <person name="Ma L."/>
            <person name="Zhao Y."/>
            <person name="Jiang S."/>
        </authorList>
    </citation>
    <scope>NUCLEOTIDE SEQUENCE [LARGE SCALE GENOMIC DNA]</scope>
    <source>
        <strain evidence="2">S2</strain>
        <tissue evidence="2">Leaf</tissue>
    </source>
</reference>
<dbReference type="PANTHER" id="PTHR33935:SF22">
    <property type="entry name" value="OS10G0149400 PROTEIN"/>
    <property type="match status" value="1"/>
</dbReference>
<dbReference type="Proteomes" id="UP000327157">
    <property type="component" value="Unassembled WGS sequence"/>
</dbReference>
<dbReference type="PANTHER" id="PTHR33935">
    <property type="entry name" value="OS10G0148100 PROTEIN"/>
    <property type="match status" value="1"/>
</dbReference>
<sequence>MKIFQKCFWLCVLFVNFCYAEQTVEVLGVGECTDCDQNSIKTSRAFSGLRVTIDCKLENGHFKTRGVGELNEHGEFKVSLPKKILKEENQLKEDCYAQLHSASAVPCAAHDGLKSTKIVFKSKASDGTQTFGVAGGKLKFSRLACISAFFWPHKKHPFFSKLPHFPPKVFPPKIPIFKKPLPPPIPIYKKPLPPPIPVHKKPLPPPIPVYKKPLPPPVPIYKKPLPPLSQYTRSLFHHQSQHTKSHFPHQSQYTKSLFHHQSQYTRSLFHHQSQYTRSHFHHQSQYTKSHFPHQSQYTRSLFHHQSQYTKSHCPHQSPYTRSLFHHQSQYTKSHFPHQFPYTRSHFHHQSHSISQSHIHSLSLSLHCQRFLIHSLSLSLHCQRFLTHSLRSHQSHHSTQNITSPTQRWASSHPRHLWFLNILRLLKYHIPFPVISRSMNIVVW</sequence>
<protein>
    <submittedName>
        <fullName evidence="2">Extensin-1-like</fullName>
    </submittedName>
</protein>
<dbReference type="Pfam" id="PF01190">
    <property type="entry name" value="Pollen_Ole_e_1"/>
    <property type="match status" value="1"/>
</dbReference>
<keyword evidence="3" id="KW-1185">Reference proteome</keyword>
<feature type="chain" id="PRO_5024324316" evidence="1">
    <location>
        <begin position="21"/>
        <end position="443"/>
    </location>
</feature>
<feature type="signal peptide" evidence="1">
    <location>
        <begin position="1"/>
        <end position="20"/>
    </location>
</feature>
<proteinExistence type="predicted"/>
<evidence type="ECO:0000313" key="3">
    <source>
        <dbReference type="Proteomes" id="UP000327157"/>
    </source>
</evidence>
<keyword evidence="1" id="KW-0732">Signal</keyword>
<gene>
    <name evidence="2" type="ORF">D8674_038456</name>
</gene>